<dbReference type="AlphaFoldDB" id="A0A923IYZ7"/>
<organism evidence="4 5">
    <name type="scientific">Clostridium tetanomorphum</name>
    <dbReference type="NCBI Taxonomy" id="1553"/>
    <lineage>
        <taxon>Bacteria</taxon>
        <taxon>Bacillati</taxon>
        <taxon>Bacillota</taxon>
        <taxon>Clostridia</taxon>
        <taxon>Eubacteriales</taxon>
        <taxon>Clostridiaceae</taxon>
        <taxon>Clostridium</taxon>
    </lineage>
</organism>
<dbReference type="Pfam" id="PF00465">
    <property type="entry name" value="Fe-ADH"/>
    <property type="match status" value="1"/>
</dbReference>
<dbReference type="GO" id="GO:0004022">
    <property type="term" value="F:alcohol dehydrogenase (NAD+) activity"/>
    <property type="evidence" value="ECO:0007669"/>
    <property type="project" value="UniProtKB-ARBA"/>
</dbReference>
<reference evidence="4 5" key="1">
    <citation type="submission" date="2020-04" db="EMBL/GenBank/DDBJ databases">
        <title>Genomic insights into acetone-butanol-ethanol (ABE) fermentation by sequencing solventogenic clostridia strains.</title>
        <authorList>
            <person name="Brown S."/>
        </authorList>
    </citation>
    <scope>NUCLEOTIDE SEQUENCE [LARGE SCALE GENOMIC DNA]</scope>
    <source>
        <strain evidence="4 5">DJ011</strain>
    </source>
</reference>
<dbReference type="FunFam" id="3.40.50.1970:FF:000003">
    <property type="entry name" value="Alcohol dehydrogenase, iron-containing"/>
    <property type="match status" value="1"/>
</dbReference>
<evidence type="ECO:0000313" key="5">
    <source>
        <dbReference type="Proteomes" id="UP000563151"/>
    </source>
</evidence>
<evidence type="ECO:0000313" key="4">
    <source>
        <dbReference type="EMBL" id="MBC2396881.1"/>
    </source>
</evidence>
<evidence type="ECO:0000256" key="1">
    <source>
        <dbReference type="ARBA" id="ARBA00023002"/>
    </source>
</evidence>
<dbReference type="Pfam" id="PF25137">
    <property type="entry name" value="ADH_Fe_C"/>
    <property type="match status" value="1"/>
</dbReference>
<keyword evidence="5" id="KW-1185">Reference proteome</keyword>
<feature type="domain" description="Fe-containing alcohol dehydrogenase-like C-terminal" evidence="3">
    <location>
        <begin position="179"/>
        <end position="384"/>
    </location>
</feature>
<dbReference type="Gene3D" id="1.20.1090.10">
    <property type="entry name" value="Dehydroquinate synthase-like - alpha domain"/>
    <property type="match status" value="1"/>
</dbReference>
<dbReference type="Proteomes" id="UP000563151">
    <property type="component" value="Unassembled WGS sequence"/>
</dbReference>
<dbReference type="Gene3D" id="3.40.50.1970">
    <property type="match status" value="1"/>
</dbReference>
<dbReference type="GO" id="GO:0046872">
    <property type="term" value="F:metal ion binding"/>
    <property type="evidence" value="ECO:0007669"/>
    <property type="project" value="InterPro"/>
</dbReference>
<dbReference type="CDD" id="cd08180">
    <property type="entry name" value="PDD"/>
    <property type="match status" value="1"/>
</dbReference>
<comment type="caution">
    <text evidence="4">The sequence shown here is derived from an EMBL/GenBank/DDBJ whole genome shotgun (WGS) entry which is preliminary data.</text>
</comment>
<dbReference type="EMBL" id="JAAZWO010000003">
    <property type="protein sequence ID" value="MBC2396881.1"/>
    <property type="molecule type" value="Genomic_DNA"/>
</dbReference>
<protein>
    <submittedName>
        <fullName evidence="4">Iron-containing alcohol dehydrogenase</fullName>
    </submittedName>
</protein>
<gene>
    <name evidence="4" type="ORF">HGG79_03665</name>
</gene>
<dbReference type="InterPro" id="IPR001670">
    <property type="entry name" value="ADH_Fe/GldA"/>
</dbReference>
<dbReference type="InterPro" id="IPR056798">
    <property type="entry name" value="ADH_Fe_C"/>
</dbReference>
<accession>A0A923IYZ7</accession>
<sequence length="387" mass="42988">MNEFKIIPKIYFGQGSIKHLSNINVKKAFIVTDPFIVQSNMILKITEQLDKAEINYKIFSDIVPDPPIETIAKGINSMADFEPEVIITIGGGSSIDAAKGIKIFQEIIKNKINNENYEKPLMIAIPTTSGTGSEVTNFSVITDKIKNIKYPLVEDGLTPDESIIDPDLVLTVPKNITGDTGMDVLTHAIEAYVSTNSSDYSDALAEKAIKLVFKYLIKAYKDGSNVEAREKMHNASCIAGMAFTNASLGLNHGMAHILGGKFHIPHGKANGILLPYVIEYNSDINIIRNNKVSKNMERYSEISSFLKLSSYNPREGVKSLIIEIKSMLKALNIPTRIKDLNIKEEEFLNEVKDMAKIAIEDRCTSTNPKICTEGEVEKIFLKAYYGR</sequence>
<keyword evidence="1" id="KW-0560">Oxidoreductase</keyword>
<dbReference type="RefSeq" id="WP_035146211.1">
    <property type="nucleotide sequence ID" value="NZ_JAAZWO010000003.1"/>
</dbReference>
<evidence type="ECO:0000259" key="3">
    <source>
        <dbReference type="Pfam" id="PF25137"/>
    </source>
</evidence>
<dbReference type="FunFam" id="1.20.1090.10:FF:000001">
    <property type="entry name" value="Aldehyde-alcohol dehydrogenase"/>
    <property type="match status" value="1"/>
</dbReference>
<dbReference type="PANTHER" id="PTHR11496:SF83">
    <property type="entry name" value="HYDROXYACID-OXOACID TRANSHYDROGENASE, MITOCHONDRIAL"/>
    <property type="match status" value="1"/>
</dbReference>
<dbReference type="InterPro" id="IPR039697">
    <property type="entry name" value="Alcohol_dehydrogenase_Fe"/>
</dbReference>
<proteinExistence type="predicted"/>
<name>A0A923IYZ7_CLOTT</name>
<feature type="domain" description="Alcohol dehydrogenase iron-type/glycerol dehydrogenase GldA" evidence="2">
    <location>
        <begin position="9"/>
        <end position="166"/>
    </location>
</feature>
<dbReference type="PANTHER" id="PTHR11496">
    <property type="entry name" value="ALCOHOL DEHYDROGENASE"/>
    <property type="match status" value="1"/>
</dbReference>
<dbReference type="SUPFAM" id="SSF56796">
    <property type="entry name" value="Dehydroquinate synthase-like"/>
    <property type="match status" value="1"/>
</dbReference>
<evidence type="ECO:0000259" key="2">
    <source>
        <dbReference type="Pfam" id="PF00465"/>
    </source>
</evidence>